<feature type="domain" description="DUF4145" evidence="1">
    <location>
        <begin position="97"/>
        <end position="181"/>
    </location>
</feature>
<dbReference type="InterPro" id="IPR025285">
    <property type="entry name" value="DUF4145"/>
</dbReference>
<reference evidence="2 3" key="1">
    <citation type="journal article" date="2013" name="Genome Announc.">
        <title>Draft Genome Sequence of Helicobacter fennelliae Strain MRY12-0050, Isolated from a Bacteremia Patient.</title>
        <authorList>
            <person name="Rimbara E."/>
            <person name="Matsui M."/>
            <person name="Mori S."/>
            <person name="Suzuki S."/>
            <person name="Suzuki M."/>
            <person name="Kim H."/>
            <person name="Sekizuka T."/>
            <person name="Kuroda M."/>
            <person name="Shibayama K."/>
        </authorList>
    </citation>
    <scope>NUCLEOTIDE SEQUENCE [LARGE SCALE GENOMIC DNA]</scope>
    <source>
        <strain evidence="2 3">MRY12-0050</strain>
    </source>
</reference>
<evidence type="ECO:0000313" key="3">
    <source>
        <dbReference type="Proteomes" id="UP000018143"/>
    </source>
</evidence>
<sequence length="229" mass="26100">MNNKFVPPSFYQKAFTCPYCKVLAQIEWQALYDGNAYKLGYSIHIAICQVCKNYSLWQRCGFSQNGKPQLVEEMLYPKSSAIPPAEDMPESIKAIYQEASNVLGDSPRAACALLRLALQELMVYLRDNFAEYKSLKGKNINEDIKELVKLGLSPKVQKALDIVRIAGNNAVHSTKELDINDNPRIAYKLFEMLNFIVQEMITRPKEIDNLFEDNIPEGAKEAIEKRDKK</sequence>
<keyword evidence="3" id="KW-1185">Reference proteome</keyword>
<organism evidence="2 3">
    <name type="scientific">Helicobacter fennelliae MRY12-0050</name>
    <dbReference type="NCBI Taxonomy" id="1325130"/>
    <lineage>
        <taxon>Bacteria</taxon>
        <taxon>Pseudomonadati</taxon>
        <taxon>Campylobacterota</taxon>
        <taxon>Epsilonproteobacteria</taxon>
        <taxon>Campylobacterales</taxon>
        <taxon>Helicobacteraceae</taxon>
        <taxon>Helicobacter</taxon>
    </lineage>
</organism>
<proteinExistence type="predicted"/>
<dbReference type="RefSeq" id="WP_023945944.1">
    <property type="nucleotide sequence ID" value="NZ_BASD01000001.1"/>
</dbReference>
<dbReference type="Pfam" id="PF13643">
    <property type="entry name" value="DUF4145"/>
    <property type="match status" value="1"/>
</dbReference>
<evidence type="ECO:0000259" key="1">
    <source>
        <dbReference type="Pfam" id="PF13643"/>
    </source>
</evidence>
<dbReference type="eggNOG" id="ENOG502ZG4Y">
    <property type="taxonomic scope" value="Bacteria"/>
</dbReference>
<dbReference type="OrthoDB" id="9808624at2"/>
<accession>T1DUI1</accession>
<name>T1DUI1_9HELI</name>
<evidence type="ECO:0000313" key="2">
    <source>
        <dbReference type="EMBL" id="GAD17808.1"/>
    </source>
</evidence>
<dbReference type="EMBL" id="BASD01000001">
    <property type="protein sequence ID" value="GAD17808.1"/>
    <property type="molecule type" value="Genomic_DNA"/>
</dbReference>
<dbReference type="STRING" id="1325130.HFN_0623"/>
<gene>
    <name evidence="2" type="ORF">HFN_0623</name>
</gene>
<dbReference type="Proteomes" id="UP000018143">
    <property type="component" value="Unassembled WGS sequence"/>
</dbReference>
<protein>
    <recommendedName>
        <fullName evidence="1">DUF4145 domain-containing protein</fullName>
    </recommendedName>
</protein>
<comment type="caution">
    <text evidence="2">The sequence shown here is derived from an EMBL/GenBank/DDBJ whole genome shotgun (WGS) entry which is preliminary data.</text>
</comment>
<dbReference type="AlphaFoldDB" id="T1DUI1"/>